<dbReference type="InterPro" id="IPR025714">
    <property type="entry name" value="Methyltranfer_dom"/>
</dbReference>
<feature type="region of interest" description="Disordered" evidence="1">
    <location>
        <begin position="237"/>
        <end position="266"/>
    </location>
</feature>
<dbReference type="OrthoDB" id="10258156at2759"/>
<dbReference type="AlphaFoldDB" id="A0A232M268"/>
<evidence type="ECO:0000313" key="3">
    <source>
        <dbReference type="EMBL" id="OXV10466.1"/>
    </source>
</evidence>
<accession>A0A232M268</accession>
<evidence type="ECO:0000313" key="4">
    <source>
        <dbReference type="Proteomes" id="UP000243515"/>
    </source>
</evidence>
<dbReference type="InterPro" id="IPR052220">
    <property type="entry name" value="METTL25"/>
</dbReference>
<name>A0A232M268_9EURO</name>
<gene>
    <name evidence="3" type="ORF">Egran_01777</name>
</gene>
<comment type="caution">
    <text evidence="3">The sequence shown here is derived from an EMBL/GenBank/DDBJ whole genome shotgun (WGS) entry which is preliminary data.</text>
</comment>
<sequence>MQPKTPLPLSSEWKDPASYVTSLLSFATSSELFQQFCGGIHIVDFLTHEPDLYTTLLPEEWRQFFDRHDTQDILDLLIREDVSSLEDVMVSRSEDGGAQDDVQQRRDAWKWKAGPLPPKSLLDYIRDIRKFSLRRDFQPQVSDKGTSSISRNIAVGMRPKKRHEVENFSRYVNSLSANVAQSRGQPVTHIVDFGSGQNYLGRTLASPPYNKHIIAIERRHDCIRGARSMDISAKLTRKNAIEQNPKEHRRRPPVNRKPEGWSERPQDGIISGLSLLNSSEAIEIAGDPVSAIHVFRDVNIEPGDICAGPSRKNRRRAQAEDLLLSERKGAKGVVDYIEHDIQDGYLEPIIHPIVQPPADEACILAGSSATNTDHDREVQTTNDAKVMVVSLHSCGNLLHHGVRSLILNRSVVAIAMVGCCYNLMTERLGPATYKLPLLRSRHPRLEATSIAYDPHGFPMSKQLEAYRHGSGTGVRLNITARSMALQAPYNWGRIESEDFFTRHFYRALFQRVLRDRGVIPRPDIPTSLDDFDAGGDSPSSHPPVIVGSLRKSAFASFPAYVRAAISKLSHDPDHGTSIRTHLANVSDEELERYAARYRLDKKKLSIVWCLMAFSAMVAEAIIVVDRWQFLREHPVVRQCWVEPVFDYAESPRNLAVIGIKG</sequence>
<dbReference type="EMBL" id="NPHW01002936">
    <property type="protein sequence ID" value="OXV10466.1"/>
    <property type="molecule type" value="Genomic_DNA"/>
</dbReference>
<keyword evidence="4" id="KW-1185">Reference proteome</keyword>
<feature type="compositionally biased region" description="Basic and acidic residues" evidence="1">
    <location>
        <begin position="256"/>
        <end position="266"/>
    </location>
</feature>
<reference evidence="3 4" key="1">
    <citation type="journal article" date="2015" name="Environ. Microbiol.">
        <title>Metagenome sequence of Elaphomyces granulatus from sporocarp tissue reveals Ascomycota ectomycorrhizal fingerprints of genome expansion and a Proteobacteria-rich microbiome.</title>
        <authorList>
            <person name="Quandt C.A."/>
            <person name="Kohler A."/>
            <person name="Hesse C.N."/>
            <person name="Sharpton T.J."/>
            <person name="Martin F."/>
            <person name="Spatafora J.W."/>
        </authorList>
    </citation>
    <scope>NUCLEOTIDE SEQUENCE [LARGE SCALE GENOMIC DNA]</scope>
    <source>
        <strain evidence="3 4">OSC145934</strain>
    </source>
</reference>
<evidence type="ECO:0000256" key="1">
    <source>
        <dbReference type="SAM" id="MobiDB-lite"/>
    </source>
</evidence>
<organism evidence="3 4">
    <name type="scientific">Elaphomyces granulatus</name>
    <dbReference type="NCBI Taxonomy" id="519963"/>
    <lineage>
        <taxon>Eukaryota</taxon>
        <taxon>Fungi</taxon>
        <taxon>Dikarya</taxon>
        <taxon>Ascomycota</taxon>
        <taxon>Pezizomycotina</taxon>
        <taxon>Eurotiomycetes</taxon>
        <taxon>Eurotiomycetidae</taxon>
        <taxon>Eurotiales</taxon>
        <taxon>Elaphomycetaceae</taxon>
        <taxon>Elaphomyces</taxon>
    </lineage>
</organism>
<dbReference type="Proteomes" id="UP000243515">
    <property type="component" value="Unassembled WGS sequence"/>
</dbReference>
<dbReference type="PANTHER" id="PTHR12496">
    <property type="entry name" value="CGI-41 METHYLTRANSFERASE"/>
    <property type="match status" value="1"/>
</dbReference>
<feature type="domain" description="Methyltransferase" evidence="2">
    <location>
        <begin position="160"/>
        <end position="426"/>
    </location>
</feature>
<proteinExistence type="predicted"/>
<protein>
    <recommendedName>
        <fullName evidence="2">Methyltransferase domain-containing protein</fullName>
    </recommendedName>
</protein>
<dbReference type="PANTHER" id="PTHR12496:SF0">
    <property type="entry name" value="METHYLTRANSFERASE DOMAIN-CONTAINING PROTEIN"/>
    <property type="match status" value="1"/>
</dbReference>
<dbReference type="Pfam" id="PF13679">
    <property type="entry name" value="Methyltransf_32"/>
    <property type="match status" value="1"/>
</dbReference>
<evidence type="ECO:0000259" key="2">
    <source>
        <dbReference type="Pfam" id="PF13679"/>
    </source>
</evidence>